<gene>
    <name evidence="3" type="primary">repB</name>
    <name evidence="3" type="ORF">CACET_5p00010</name>
</gene>
<dbReference type="GO" id="GO:0003677">
    <property type="term" value="F:DNA binding"/>
    <property type="evidence" value="ECO:0007669"/>
    <property type="project" value="InterPro"/>
</dbReference>
<dbReference type="PATRIC" id="fig|84022.6.peg.4036"/>
<accession>A0A0G3WIP7</accession>
<sequence length="391" mass="47014">MDEKILKDVRVSKNHLQSVHNNNQYNKLIVGYYNQYIEDSRPVKKKKTILDYTRFTYEDYFVEKLEHKRDKLANCNKKWEVEVYEKLKVKDYVSTLLCNDKFCSNCKKVKQASRMAKNMPLLEQYKDKLYQMVLTTPNIVDHTGEELKKEIKKQFKALTYLTEYLKGKKQVKGLDFDIGYLGAIRSLEVTYSGDYYHPHLHLILVLDNQNEFITDKKNINNYSYDYYKKRPTRLFSDFEILLQKSWYLLYNGERLTKENIDKLEKGYSCMMDKAKEDDFLEVFKYMVKNDPAEENVKGSNKMTYKNFRVLEYALHSIRQIQGYGVFYNIKDILMAEEVNEMYEWIREYLIKNEGEAPAYRVEKIQKLLDDTEYTLISRKKIFTYLRKIYSE</sequence>
<proteinExistence type="inferred from homology"/>
<comment type="similarity">
    <text evidence="1">Belongs to the Gram-positive plasmids replication protein type 1 family.</text>
</comment>
<geneLocation type="plasmid" evidence="3 4">
    <name>CACET_5p</name>
</geneLocation>
<dbReference type="AlphaFoldDB" id="A0A0G3WIP7"/>
<protein>
    <submittedName>
        <fullName evidence="3">Plasmid replication protein RepB</fullName>
    </submittedName>
</protein>
<dbReference type="InterPro" id="IPR000989">
    <property type="entry name" value="Rep"/>
</dbReference>
<organism evidence="3 4">
    <name type="scientific">Clostridium aceticum</name>
    <dbReference type="NCBI Taxonomy" id="84022"/>
    <lineage>
        <taxon>Bacteria</taxon>
        <taxon>Bacillati</taxon>
        <taxon>Bacillota</taxon>
        <taxon>Clostridia</taxon>
        <taxon>Eubacteriales</taxon>
        <taxon>Clostridiaceae</taxon>
        <taxon>Clostridium</taxon>
    </lineage>
</organism>
<dbReference type="GO" id="GO:0006260">
    <property type="term" value="P:DNA replication"/>
    <property type="evidence" value="ECO:0007669"/>
    <property type="project" value="UniProtKB-KW"/>
</dbReference>
<evidence type="ECO:0000313" key="3">
    <source>
        <dbReference type="EMBL" id="AKL97374.1"/>
    </source>
</evidence>
<dbReference type="EMBL" id="CP009688">
    <property type="protein sequence ID" value="AKL97374.1"/>
    <property type="molecule type" value="Genomic_DNA"/>
</dbReference>
<evidence type="ECO:0000256" key="2">
    <source>
        <dbReference type="ARBA" id="ARBA00022705"/>
    </source>
</evidence>
<dbReference type="OrthoDB" id="5540934at2"/>
<dbReference type="Proteomes" id="UP000035704">
    <property type="component" value="Plasmid CACET_5p"/>
</dbReference>
<reference evidence="3 4" key="1">
    <citation type="submission" date="2014-10" db="EMBL/GenBank/DDBJ databases">
        <title>Genome sequence of Clostridium aceticum DSM 1496.</title>
        <authorList>
            <person name="Poehlein A."/>
            <person name="Schiel-Bengelsdorf B."/>
            <person name="Gottschalk G."/>
            <person name="Duerre P."/>
            <person name="Daniel R."/>
        </authorList>
    </citation>
    <scope>NUCLEOTIDE SEQUENCE [LARGE SCALE GENOMIC DNA]</scope>
    <source>
        <strain evidence="3 4">DSM 1496</strain>
        <plasmid evidence="4">Plasmid CACET_5p</plasmid>
    </source>
</reference>
<dbReference type="KEGG" id="cace:CACET_5p00010"/>
<dbReference type="Pfam" id="PF01446">
    <property type="entry name" value="Rep_1"/>
    <property type="match status" value="1"/>
</dbReference>
<keyword evidence="2" id="KW-0235">DNA replication</keyword>
<evidence type="ECO:0000313" key="4">
    <source>
        <dbReference type="Proteomes" id="UP000035704"/>
    </source>
</evidence>
<keyword evidence="4" id="KW-1185">Reference proteome</keyword>
<evidence type="ECO:0000256" key="1">
    <source>
        <dbReference type="ARBA" id="ARBA00008909"/>
    </source>
</evidence>
<keyword evidence="3" id="KW-0614">Plasmid</keyword>
<name>A0A0G3WIP7_9CLOT</name>
<dbReference type="RefSeq" id="WP_052661581.1">
    <property type="nucleotide sequence ID" value="NZ_CP009688.1"/>
</dbReference>